<dbReference type="InterPro" id="IPR002035">
    <property type="entry name" value="VWF_A"/>
</dbReference>
<dbReference type="SUPFAM" id="SSF53300">
    <property type="entry name" value="vWA-like"/>
    <property type="match status" value="1"/>
</dbReference>
<dbReference type="EMBL" id="CP009170">
    <property type="protein sequence ID" value="AIS53267.1"/>
    <property type="molecule type" value="Genomic_DNA"/>
</dbReference>
<name>A0A097ATW9_THEKI</name>
<dbReference type="Proteomes" id="UP000029669">
    <property type="component" value="Chromosome"/>
</dbReference>
<dbReference type="PROSITE" id="PS50234">
    <property type="entry name" value="VWFA"/>
    <property type="match status" value="1"/>
</dbReference>
<sequence length="195" mass="21818">MSRILKQITVVTDGKSNIDENSAEAVKEAREKGIIVNAIGILPEENSLCAQQIIEIAKNGEGTYDIVPIEFLRKSLMMVTQKSVQMTLHKAVNSELKNILGKSLEEINPNVRVQIVDYIERLTDNIDLKIAILMDANNIMKNRLDKSKISVVKLFKPLKGRKGKTDIHLISLNPSIAFAIRKAISFLESEYSKAE</sequence>
<dbReference type="RefSeq" id="WP_049685880.1">
    <property type="nucleotide sequence ID" value="NZ_CP009170.1"/>
</dbReference>
<dbReference type="OrthoDB" id="9806395at2"/>
<evidence type="ECO:0000313" key="2">
    <source>
        <dbReference type="EMBL" id="AIS53267.1"/>
    </source>
</evidence>
<feature type="domain" description="VWFA" evidence="1">
    <location>
        <begin position="1"/>
        <end position="96"/>
    </location>
</feature>
<evidence type="ECO:0000259" key="1">
    <source>
        <dbReference type="PROSITE" id="PS50234"/>
    </source>
</evidence>
<accession>A0A097ATW9</accession>
<dbReference type="Gene3D" id="3.40.50.410">
    <property type="entry name" value="von Willebrand factor, type A domain"/>
    <property type="match status" value="1"/>
</dbReference>
<organism evidence="2 3">
    <name type="scientific">Thermoanaerobacter kivui</name>
    <name type="common">Acetogenium kivui</name>
    <dbReference type="NCBI Taxonomy" id="2325"/>
    <lineage>
        <taxon>Bacteria</taxon>
        <taxon>Bacillati</taxon>
        <taxon>Bacillota</taxon>
        <taxon>Clostridia</taxon>
        <taxon>Thermoanaerobacterales</taxon>
        <taxon>Thermoanaerobacteraceae</taxon>
        <taxon>Thermoanaerobacter</taxon>
    </lineage>
</organism>
<dbReference type="STRING" id="2325.TKV_c21340"/>
<reference evidence="3" key="1">
    <citation type="journal article" date="2015" name="Genome Announc.">
        <title>Whole-Genome Sequences of 80 Environmental and Clinical Isolates of Burkholderia pseudomallei.</title>
        <authorList>
            <person name="Johnson S.L."/>
            <person name="Baker A.L."/>
            <person name="Chain P.S."/>
            <person name="Currie B.J."/>
            <person name="Daligault H.E."/>
            <person name="Davenport K.W."/>
            <person name="Davis C.B."/>
            <person name="Inglis T.J."/>
            <person name="Kaestli M."/>
            <person name="Koren S."/>
            <person name="Mayo M."/>
            <person name="Merritt A.J."/>
            <person name="Price E.P."/>
            <person name="Sarovich D.S."/>
            <person name="Warner J."/>
            <person name="Rosovitz M.J."/>
        </authorList>
    </citation>
    <scope>NUCLEOTIDE SEQUENCE [LARGE SCALE GENOMIC DNA]</scope>
    <source>
        <strain evidence="3">DSM 2030</strain>
    </source>
</reference>
<dbReference type="HOGENOM" id="CLU_1395728_0_0_9"/>
<protein>
    <recommendedName>
        <fullName evidence="1">VWFA domain-containing protein</fullName>
    </recommendedName>
</protein>
<dbReference type="AlphaFoldDB" id="A0A097ATW9"/>
<gene>
    <name evidence="2" type="ORF">TKV_c21340</name>
</gene>
<dbReference type="eggNOG" id="COG1240">
    <property type="taxonomic scope" value="Bacteria"/>
</dbReference>
<dbReference type="InterPro" id="IPR036465">
    <property type="entry name" value="vWFA_dom_sf"/>
</dbReference>
<proteinExistence type="predicted"/>
<keyword evidence="3" id="KW-1185">Reference proteome</keyword>
<evidence type="ECO:0000313" key="3">
    <source>
        <dbReference type="Proteomes" id="UP000029669"/>
    </source>
</evidence>
<dbReference type="KEGG" id="tki:TKV_c21340"/>